<evidence type="ECO:0000256" key="3">
    <source>
        <dbReference type="ARBA" id="ARBA00022692"/>
    </source>
</evidence>
<dbReference type="GO" id="GO:0055085">
    <property type="term" value="P:transmembrane transport"/>
    <property type="evidence" value="ECO:0007669"/>
    <property type="project" value="InterPro"/>
</dbReference>
<evidence type="ECO:0000259" key="7">
    <source>
        <dbReference type="Pfam" id="PF03600"/>
    </source>
</evidence>
<evidence type="ECO:0000256" key="5">
    <source>
        <dbReference type="ARBA" id="ARBA00023136"/>
    </source>
</evidence>
<feature type="transmembrane region" description="Helical" evidence="6">
    <location>
        <begin position="242"/>
        <end position="275"/>
    </location>
</feature>
<reference evidence="8" key="1">
    <citation type="journal article" date="2021" name="PeerJ">
        <title>Extensive microbial diversity within the chicken gut microbiome revealed by metagenomics and culture.</title>
        <authorList>
            <person name="Gilroy R."/>
            <person name="Ravi A."/>
            <person name="Getino M."/>
            <person name="Pursley I."/>
            <person name="Horton D.L."/>
            <person name="Alikhan N.F."/>
            <person name="Baker D."/>
            <person name="Gharbi K."/>
            <person name="Hall N."/>
            <person name="Watson M."/>
            <person name="Adriaenssens E.M."/>
            <person name="Foster-Nyarko E."/>
            <person name="Jarju S."/>
            <person name="Secka A."/>
            <person name="Antonio M."/>
            <person name="Oren A."/>
            <person name="Chaudhuri R.R."/>
            <person name="La Ragione R."/>
            <person name="Hildebrand F."/>
            <person name="Pallen M.J."/>
        </authorList>
    </citation>
    <scope>NUCLEOTIDE SEQUENCE</scope>
    <source>
        <strain evidence="8">ChiBcec1-1093</strain>
    </source>
</reference>
<evidence type="ECO:0000256" key="6">
    <source>
        <dbReference type="SAM" id="Phobius"/>
    </source>
</evidence>
<evidence type="ECO:0000313" key="9">
    <source>
        <dbReference type="Proteomes" id="UP000824101"/>
    </source>
</evidence>
<feature type="transmembrane region" description="Helical" evidence="6">
    <location>
        <begin position="116"/>
        <end position="133"/>
    </location>
</feature>
<protein>
    <recommendedName>
        <fullName evidence="7">Citrate transporter-like domain-containing protein</fullName>
    </recommendedName>
</protein>
<dbReference type="Pfam" id="PF03600">
    <property type="entry name" value="CitMHS"/>
    <property type="match status" value="1"/>
</dbReference>
<feature type="transmembrane region" description="Helical" evidence="6">
    <location>
        <begin position="62"/>
        <end position="79"/>
    </location>
</feature>
<feature type="transmembrane region" description="Helical" evidence="6">
    <location>
        <begin position="30"/>
        <end position="47"/>
    </location>
</feature>
<feature type="transmembrane region" description="Helical" evidence="6">
    <location>
        <begin position="384"/>
        <end position="406"/>
    </location>
</feature>
<dbReference type="InterPro" id="IPR004680">
    <property type="entry name" value="Cit_transptr-like_dom"/>
</dbReference>
<accession>A0A9D2K5S6</accession>
<evidence type="ECO:0000256" key="1">
    <source>
        <dbReference type="ARBA" id="ARBA00004141"/>
    </source>
</evidence>
<feature type="transmembrane region" description="Helical" evidence="6">
    <location>
        <begin position="418"/>
        <end position="436"/>
    </location>
</feature>
<reference evidence="8" key="2">
    <citation type="submission" date="2021-04" db="EMBL/GenBank/DDBJ databases">
        <authorList>
            <person name="Gilroy R."/>
        </authorList>
    </citation>
    <scope>NUCLEOTIDE SEQUENCE</scope>
    <source>
        <strain evidence="8">ChiBcec1-1093</strain>
    </source>
</reference>
<evidence type="ECO:0000256" key="4">
    <source>
        <dbReference type="ARBA" id="ARBA00022989"/>
    </source>
</evidence>
<feature type="transmembrane region" description="Helical" evidence="6">
    <location>
        <begin position="321"/>
        <end position="342"/>
    </location>
</feature>
<keyword evidence="3 6" id="KW-0812">Transmembrane</keyword>
<gene>
    <name evidence="8" type="ORF">IAA17_10455</name>
</gene>
<dbReference type="Proteomes" id="UP000824101">
    <property type="component" value="Unassembled WGS sequence"/>
</dbReference>
<evidence type="ECO:0000256" key="2">
    <source>
        <dbReference type="ARBA" id="ARBA00022448"/>
    </source>
</evidence>
<keyword evidence="4 6" id="KW-1133">Transmembrane helix</keyword>
<dbReference type="EMBL" id="DXBC01000166">
    <property type="protein sequence ID" value="HIZ80195.1"/>
    <property type="molecule type" value="Genomic_DNA"/>
</dbReference>
<organism evidence="8 9">
    <name type="scientific">Candidatus Lachnoclostridium stercorigallinarum</name>
    <dbReference type="NCBI Taxonomy" id="2838634"/>
    <lineage>
        <taxon>Bacteria</taxon>
        <taxon>Bacillati</taxon>
        <taxon>Bacillota</taxon>
        <taxon>Clostridia</taxon>
        <taxon>Lachnospirales</taxon>
        <taxon>Lachnospiraceae</taxon>
    </lineage>
</organism>
<feature type="transmembrane region" description="Helical" evidence="6">
    <location>
        <begin position="6"/>
        <end position="23"/>
    </location>
</feature>
<comment type="caution">
    <text evidence="8">The sequence shown here is derived from an EMBL/GenBank/DDBJ whole genome shotgun (WGS) entry which is preliminary data.</text>
</comment>
<proteinExistence type="predicted"/>
<keyword evidence="2" id="KW-0813">Transport</keyword>
<evidence type="ECO:0000313" key="8">
    <source>
        <dbReference type="EMBL" id="HIZ80195.1"/>
    </source>
</evidence>
<name>A0A9D2K5S6_9FIRM</name>
<feature type="domain" description="Citrate transporter-like" evidence="7">
    <location>
        <begin position="5"/>
        <end position="369"/>
    </location>
</feature>
<feature type="transmembrane region" description="Helical" evidence="6">
    <location>
        <begin position="140"/>
        <end position="157"/>
    </location>
</feature>
<comment type="subcellular location">
    <subcellularLocation>
        <location evidence="1">Membrane</location>
        <topology evidence="1">Multi-pass membrane protein</topology>
    </subcellularLocation>
</comment>
<feature type="transmembrane region" description="Helical" evidence="6">
    <location>
        <begin position="177"/>
        <end position="200"/>
    </location>
</feature>
<feature type="transmembrane region" description="Helical" evidence="6">
    <location>
        <begin position="287"/>
        <end position="309"/>
    </location>
</feature>
<sequence length="438" mass="46676">MSVTVYAVLGFAMMLILTAVLVSGKFTPSIPMIAVPIIFALIMRPSLSDLSDWVTSGLQGQVSNAAMFTFAIIFFGVMMDSGVFDRIVAKMMLGAKSVTAVCILTVLATMVAHSDGSGATTYLIVIPPFLMIYKKLKMRPLVLMCLVSITAGVMNSLPWGGPCGRLAAGFGISATDILVAELPGMIIGLILCFLIALYYAGQEKKRGAGMPAGMKPSDLFSVADKTEEEKALLRPGLFGFNVVLIIVTIVVMFVSGLPTFLCFMVAAALGLIVNYPDAKLQGERLKSYAPTVLTMVSVLFASGVFTGILNNSPMKDSMVEVVSNILSGSATAHINTIMGFLWGPLSAMGLNHEACAYTIVPMLQSIASDYVTPLQASASYLMTFVPQVFVNPSTAAMYIGLGLAGIEFKDHWKFTFKWAMLICTVCFAGSILVGAIPF</sequence>
<dbReference type="GO" id="GO:0016020">
    <property type="term" value="C:membrane"/>
    <property type="evidence" value="ECO:0007669"/>
    <property type="project" value="UniProtKB-SubCell"/>
</dbReference>
<dbReference type="AlphaFoldDB" id="A0A9D2K5S6"/>
<keyword evidence="5 6" id="KW-0472">Membrane</keyword>
<feature type="transmembrane region" description="Helical" evidence="6">
    <location>
        <begin position="91"/>
        <end position="110"/>
    </location>
</feature>